<comment type="similarity">
    <text evidence="9">Belongs to the SecD/SecF family. SecF subfamily.</text>
</comment>
<evidence type="ECO:0000256" key="2">
    <source>
        <dbReference type="ARBA" id="ARBA00022448"/>
    </source>
</evidence>
<comment type="function">
    <text evidence="9">Part of the Sec protein translocase complex. Interacts with the SecYEG preprotein conducting channel. SecDF uses the proton motive force (PMF) to complete protein translocation after the ATP-dependent function of SecA.</text>
</comment>
<feature type="transmembrane region" description="Helical" evidence="9">
    <location>
        <begin position="190"/>
        <end position="210"/>
    </location>
</feature>
<proteinExistence type="inferred from homology"/>
<evidence type="ECO:0000256" key="1">
    <source>
        <dbReference type="ARBA" id="ARBA00004651"/>
    </source>
</evidence>
<dbReference type="Proteomes" id="UP000651977">
    <property type="component" value="Unassembled WGS sequence"/>
</dbReference>
<evidence type="ECO:0000256" key="5">
    <source>
        <dbReference type="ARBA" id="ARBA00022927"/>
    </source>
</evidence>
<dbReference type="PANTHER" id="PTHR30081">
    <property type="entry name" value="PROTEIN-EXPORT MEMBRANE PROTEIN SEC"/>
    <property type="match status" value="1"/>
</dbReference>
<evidence type="ECO:0000256" key="4">
    <source>
        <dbReference type="ARBA" id="ARBA00022692"/>
    </source>
</evidence>
<dbReference type="PRINTS" id="PR01755">
    <property type="entry name" value="SECFTRNLCASE"/>
</dbReference>
<keyword evidence="4 9" id="KW-0812">Transmembrane</keyword>
<keyword evidence="7 9" id="KW-0811">Translocation</keyword>
<feature type="transmembrane region" description="Helical" evidence="9">
    <location>
        <begin position="163"/>
        <end position="184"/>
    </location>
</feature>
<evidence type="ECO:0000313" key="11">
    <source>
        <dbReference type="EMBL" id="GGB01146.1"/>
    </source>
</evidence>
<evidence type="ECO:0000313" key="12">
    <source>
        <dbReference type="Proteomes" id="UP000651977"/>
    </source>
</evidence>
<dbReference type="RefSeq" id="WP_055734850.1">
    <property type="nucleotide sequence ID" value="NZ_BMDY01000006.1"/>
</dbReference>
<dbReference type="InterPro" id="IPR005665">
    <property type="entry name" value="SecF_bac"/>
</dbReference>
<comment type="subunit">
    <text evidence="9">Forms a complex with SecD. Part of the essential Sec protein translocation apparatus which comprises SecA, SecYEG and auxiliary proteins SecDF-YajC and YidC.</text>
</comment>
<dbReference type="HAMAP" id="MF_01464_B">
    <property type="entry name" value="SecF_B"/>
    <property type="match status" value="1"/>
</dbReference>
<dbReference type="NCBIfam" id="TIGR00916">
    <property type="entry name" value="2A0604s01"/>
    <property type="match status" value="1"/>
</dbReference>
<reference evidence="12" key="1">
    <citation type="journal article" date="2019" name="Int. J. Syst. Evol. Microbiol.">
        <title>The Global Catalogue of Microorganisms (GCM) 10K type strain sequencing project: providing services to taxonomists for standard genome sequencing and annotation.</title>
        <authorList>
            <consortium name="The Broad Institute Genomics Platform"/>
            <consortium name="The Broad Institute Genome Sequencing Center for Infectious Disease"/>
            <person name="Wu L."/>
            <person name="Ma J."/>
        </authorList>
    </citation>
    <scope>NUCLEOTIDE SEQUENCE [LARGE SCALE GENOMIC DNA]</scope>
    <source>
        <strain evidence="12">CGMCC 1.10131</strain>
    </source>
</reference>
<evidence type="ECO:0000259" key="10">
    <source>
        <dbReference type="Pfam" id="PF02355"/>
    </source>
</evidence>
<dbReference type="InterPro" id="IPR022813">
    <property type="entry name" value="SecD/SecF_arch_bac"/>
</dbReference>
<evidence type="ECO:0000256" key="7">
    <source>
        <dbReference type="ARBA" id="ARBA00023010"/>
    </source>
</evidence>
<organism evidence="11 12">
    <name type="scientific">Agarivorans gilvus</name>
    <dbReference type="NCBI Taxonomy" id="680279"/>
    <lineage>
        <taxon>Bacteria</taxon>
        <taxon>Pseudomonadati</taxon>
        <taxon>Pseudomonadota</taxon>
        <taxon>Gammaproteobacteria</taxon>
        <taxon>Alteromonadales</taxon>
        <taxon>Alteromonadaceae</taxon>
        <taxon>Agarivorans</taxon>
    </lineage>
</organism>
<keyword evidence="8 9" id="KW-0472">Membrane</keyword>
<feature type="transmembrane region" description="Helical" evidence="9">
    <location>
        <begin position="269"/>
        <end position="294"/>
    </location>
</feature>
<keyword evidence="3 9" id="KW-1003">Cell membrane</keyword>
<feature type="transmembrane region" description="Helical" evidence="9">
    <location>
        <begin position="139"/>
        <end position="156"/>
    </location>
</feature>
<keyword evidence="6 9" id="KW-1133">Transmembrane helix</keyword>
<dbReference type="InterPro" id="IPR048634">
    <property type="entry name" value="SecD_SecF_C"/>
</dbReference>
<keyword evidence="2 9" id="KW-0813">Transport</keyword>
<keyword evidence="12" id="KW-1185">Reference proteome</keyword>
<dbReference type="InterPro" id="IPR022646">
    <property type="entry name" value="SecD/SecF_CS"/>
</dbReference>
<dbReference type="Pfam" id="PF07549">
    <property type="entry name" value="Sec_GG"/>
    <property type="match status" value="1"/>
</dbReference>
<comment type="caution">
    <text evidence="11">The sequence shown here is derived from an EMBL/GenBank/DDBJ whole genome shotgun (WGS) entry which is preliminary data.</text>
</comment>
<feature type="transmembrane region" description="Helical" evidence="9">
    <location>
        <begin position="20"/>
        <end position="37"/>
    </location>
</feature>
<dbReference type="PANTHER" id="PTHR30081:SF8">
    <property type="entry name" value="PROTEIN TRANSLOCASE SUBUNIT SECF"/>
    <property type="match status" value="1"/>
</dbReference>
<dbReference type="InterPro" id="IPR055344">
    <property type="entry name" value="SecD_SecF_C_bact"/>
</dbReference>
<comment type="subcellular location">
    <subcellularLocation>
        <location evidence="1 9">Cell membrane</location>
        <topology evidence="1 9">Multi-pass membrane protein</topology>
    </subcellularLocation>
</comment>
<dbReference type="NCBIfam" id="TIGR00966">
    <property type="entry name" value="transloc_SecF"/>
    <property type="match status" value="1"/>
</dbReference>
<feature type="transmembrane region" description="Helical" evidence="9">
    <location>
        <begin position="242"/>
        <end position="263"/>
    </location>
</feature>
<protein>
    <recommendedName>
        <fullName evidence="9">Protein-export membrane protein SecF</fullName>
    </recommendedName>
</protein>
<evidence type="ECO:0000256" key="9">
    <source>
        <dbReference type="HAMAP-Rule" id="MF_01464"/>
    </source>
</evidence>
<accession>A0ABQ1I0L3</accession>
<evidence type="ECO:0000256" key="3">
    <source>
        <dbReference type="ARBA" id="ARBA00022475"/>
    </source>
</evidence>
<dbReference type="SUPFAM" id="SSF82866">
    <property type="entry name" value="Multidrug efflux transporter AcrB transmembrane domain"/>
    <property type="match status" value="1"/>
</dbReference>
<dbReference type="Pfam" id="PF02355">
    <property type="entry name" value="SecD_SecF_C"/>
    <property type="match status" value="1"/>
</dbReference>
<name>A0ABQ1I0L3_9ALTE</name>
<dbReference type="EMBL" id="BMDY01000006">
    <property type="protein sequence ID" value="GGB01146.1"/>
    <property type="molecule type" value="Genomic_DNA"/>
</dbReference>
<dbReference type="InterPro" id="IPR022645">
    <property type="entry name" value="SecD/SecF_bac"/>
</dbReference>
<evidence type="ECO:0000256" key="6">
    <source>
        <dbReference type="ARBA" id="ARBA00022989"/>
    </source>
</evidence>
<feature type="domain" description="Protein export membrane protein SecD/SecF C-terminal" evidence="10">
    <location>
        <begin position="114"/>
        <end position="293"/>
    </location>
</feature>
<dbReference type="Gene3D" id="1.20.1640.10">
    <property type="entry name" value="Multidrug efflux transporter AcrB transmembrane domain"/>
    <property type="match status" value="1"/>
</dbReference>
<gene>
    <name evidence="9 11" type="primary">secF</name>
    <name evidence="11" type="ORF">GCM10007414_12910</name>
</gene>
<keyword evidence="5 9" id="KW-0653">Protein transport</keyword>
<sequence>MFYLFKPKDTVRFMSHRKPFIWFTILLMVASVASLAINKINWGLDFTGGTLIEVEFSQPADLTQVRDVMGNNGYPDMVAQYFGSQTQVLLRMMPREGLDSQHLGDSIMGLLRDQVDSNVEMRRIEYVGPTVGNELAEQGGLAIIAALGCILLYVAMRFEWRMALGAVLALAHDVIATLGLFSFLQLEFDLTVIAALLTVVGYSLNDTIVVSDRIRENFRKLRKGDPEEIIDVSLTQTFNRTIVTSLTTIIVLISLFALGGELIHNFATALLFGVFIGTHSSIYVASTLALYLGIKKEDFMPKELEEKEGADQEPLA</sequence>
<evidence type="ECO:0000256" key="8">
    <source>
        <dbReference type="ARBA" id="ARBA00023136"/>
    </source>
</evidence>